<proteinExistence type="predicted"/>
<evidence type="ECO:0000313" key="2">
    <source>
        <dbReference type="Proteomes" id="UP000542742"/>
    </source>
</evidence>
<evidence type="ECO:0000313" key="1">
    <source>
        <dbReference type="EMBL" id="MBB4695606.1"/>
    </source>
</evidence>
<reference evidence="1 2" key="1">
    <citation type="submission" date="2020-08" db="EMBL/GenBank/DDBJ databases">
        <title>Sequencing the genomes of 1000 actinobacteria strains.</title>
        <authorList>
            <person name="Klenk H.-P."/>
        </authorList>
    </citation>
    <scope>NUCLEOTIDE SEQUENCE [LARGE SCALE GENOMIC DNA]</scope>
    <source>
        <strain evidence="1 2">DSM 45518</strain>
    </source>
</reference>
<sequence>MAANFEDVRLMADYESYPLWRRDADQVSNLDPGLLPISPELAAALMSWADEYDRTLDRDDPVASGFAEPAAEVAFAARGETLARRLVSELGHAVSYFDLRVGRDITVDK</sequence>
<organism evidence="1 2">
    <name type="scientific">Paractinoplanes abujensis</name>
    <dbReference type="NCBI Taxonomy" id="882441"/>
    <lineage>
        <taxon>Bacteria</taxon>
        <taxon>Bacillati</taxon>
        <taxon>Actinomycetota</taxon>
        <taxon>Actinomycetes</taxon>
        <taxon>Micromonosporales</taxon>
        <taxon>Micromonosporaceae</taxon>
        <taxon>Paractinoplanes</taxon>
    </lineage>
</organism>
<dbReference type="Proteomes" id="UP000542742">
    <property type="component" value="Unassembled WGS sequence"/>
</dbReference>
<dbReference type="RefSeq" id="WP_184953930.1">
    <property type="nucleotide sequence ID" value="NZ_JACHMF010000001.1"/>
</dbReference>
<keyword evidence="2" id="KW-1185">Reference proteome</keyword>
<dbReference type="AlphaFoldDB" id="A0A7W7G655"/>
<dbReference type="EMBL" id="JACHMF010000001">
    <property type="protein sequence ID" value="MBB4695606.1"/>
    <property type="molecule type" value="Genomic_DNA"/>
</dbReference>
<comment type="caution">
    <text evidence="1">The sequence shown here is derived from an EMBL/GenBank/DDBJ whole genome shotgun (WGS) entry which is preliminary data.</text>
</comment>
<name>A0A7W7G655_9ACTN</name>
<accession>A0A7W7G655</accession>
<gene>
    <name evidence="1" type="ORF">BKA14_005754</name>
</gene>
<protein>
    <submittedName>
        <fullName evidence="1">Uncharacterized protein</fullName>
    </submittedName>
</protein>